<reference evidence="1" key="1">
    <citation type="submission" date="2019-01" db="EMBL/GenBank/DDBJ databases">
        <title>Whole Genome Sequencing for Putative Detection of Antimicrobial Resistance and Potential Virulence Factors in Chryseobacterium indologenes isolated from Nile Tilapia in Tanzania.</title>
        <authorList>
            <person name="Mwega E."/>
            <person name="Mutoloki S."/>
            <person name="Mugimba K."/>
            <person name="Colquhoun D."/>
            <person name="Mdegela R."/>
            <person name="Evensen O."/>
            <person name="Wasteson Y."/>
        </authorList>
    </citation>
    <scope>NUCLEOTIDE SEQUENCE [LARGE SCALE GENOMIC DNA]</scope>
    <source>
        <strain evidence="1">StR 01</strain>
    </source>
</reference>
<sequence length="175" mass="18894">MKKALLIIAILVVGTVKSQVAIGKENITNSSVSLEFSSAENRGFILPYIDDKSGLTFEGTVIYDTTDHKVKYLKNNSQWTNLSEDDGTAATIGIADLSIQGVDKQEKITAKAGIGILSPTPGILVLEASDKAMILPKVASPHLNIINPAAGMMVYDTAKRQLAVYNGKVWTFWKP</sequence>
<dbReference type="AlphaFoldDB" id="A0A411DIF2"/>
<accession>A0A411DIF2</accession>
<organism evidence="1">
    <name type="scientific">Chryseobacterium indologenes</name>
    <name type="common">Flavobacterium indologenes</name>
    <dbReference type="NCBI Taxonomy" id="253"/>
    <lineage>
        <taxon>Bacteria</taxon>
        <taxon>Pseudomonadati</taxon>
        <taxon>Bacteroidota</taxon>
        <taxon>Flavobacteriia</taxon>
        <taxon>Flavobacteriales</taxon>
        <taxon>Weeksellaceae</taxon>
        <taxon>Chryseobacterium group</taxon>
        <taxon>Chryseobacterium</taxon>
    </lineage>
</organism>
<proteinExistence type="predicted"/>
<evidence type="ECO:0000313" key="1">
    <source>
        <dbReference type="EMBL" id="QBA20149.1"/>
    </source>
</evidence>
<protein>
    <submittedName>
        <fullName evidence="1">Uncharacterized protein</fullName>
    </submittedName>
</protein>
<name>A0A411DIF2_CHRID</name>
<dbReference type="EMBL" id="CP035532">
    <property type="protein sequence ID" value="QBA20149.1"/>
    <property type="molecule type" value="Genomic_DNA"/>
</dbReference>
<gene>
    <name evidence="1" type="ORF">EU348_02800</name>
</gene>